<comment type="caution">
    <text evidence="2">The sequence shown here is derived from an EMBL/GenBank/DDBJ whole genome shotgun (WGS) entry which is preliminary data.</text>
</comment>
<dbReference type="GO" id="GO:0000786">
    <property type="term" value="C:nucleosome"/>
    <property type="evidence" value="ECO:0007669"/>
    <property type="project" value="InterPro"/>
</dbReference>
<evidence type="ECO:0000313" key="3">
    <source>
        <dbReference type="Proteomes" id="UP000663852"/>
    </source>
</evidence>
<proteinExistence type="predicted"/>
<dbReference type="InterPro" id="IPR036388">
    <property type="entry name" value="WH-like_DNA-bd_sf"/>
</dbReference>
<sequence length="265" mass="29837">MSSNTIASAAEFVRMTKEEKLRFCQDLIRQAANLKKSSRTSGSVRSKSAHAKSRTKSKPTGRSHSRLRRGASRVRSASKHKRSTKSVTEKKVGKILKQRNQYLSLQRRTSTVRLSSKPAGYSSKHAGKTRSTATRGHIRSKSKHANTQRKTHTEICAVQFVPKFDPSSSKNHVPIYHLIRHAFGNMVREAICQLDKDKTGVSSQQILDHILKHYSFPNNISKSAIRNRTLFTINAGLRAGTLLSAGSNKNIRIGRMRRVYPHKLR</sequence>
<evidence type="ECO:0000256" key="1">
    <source>
        <dbReference type="SAM" id="MobiDB-lite"/>
    </source>
</evidence>
<feature type="region of interest" description="Disordered" evidence="1">
    <location>
        <begin position="34"/>
        <end position="150"/>
    </location>
</feature>
<dbReference type="Gene3D" id="1.10.10.10">
    <property type="entry name" value="Winged helix-like DNA-binding domain superfamily/Winged helix DNA-binding domain"/>
    <property type="match status" value="1"/>
</dbReference>
<dbReference type="GO" id="GO:0006334">
    <property type="term" value="P:nucleosome assembly"/>
    <property type="evidence" value="ECO:0007669"/>
    <property type="project" value="InterPro"/>
</dbReference>
<gene>
    <name evidence="2" type="ORF">EDS130_LOCUS2402</name>
</gene>
<dbReference type="AlphaFoldDB" id="A0A813PD64"/>
<feature type="compositionally biased region" description="Basic residues" evidence="1">
    <location>
        <begin position="47"/>
        <end position="84"/>
    </location>
</feature>
<feature type="compositionally biased region" description="Polar residues" evidence="1">
    <location>
        <begin position="98"/>
        <end position="114"/>
    </location>
</feature>
<protein>
    <submittedName>
        <fullName evidence="2">Uncharacterized protein</fullName>
    </submittedName>
</protein>
<dbReference type="EMBL" id="CAJNOJ010000005">
    <property type="protein sequence ID" value="CAF0753215.1"/>
    <property type="molecule type" value="Genomic_DNA"/>
</dbReference>
<dbReference type="GO" id="GO:0003677">
    <property type="term" value="F:DNA binding"/>
    <property type="evidence" value="ECO:0007669"/>
    <property type="project" value="InterPro"/>
</dbReference>
<name>A0A813PD64_ADIRI</name>
<reference evidence="2" key="1">
    <citation type="submission" date="2021-02" db="EMBL/GenBank/DDBJ databases">
        <authorList>
            <person name="Nowell W R."/>
        </authorList>
    </citation>
    <scope>NUCLEOTIDE SEQUENCE</scope>
</reference>
<dbReference type="OrthoDB" id="10059661at2759"/>
<accession>A0A813PD64</accession>
<feature type="compositionally biased region" description="Basic residues" evidence="1">
    <location>
        <begin position="136"/>
        <end position="150"/>
    </location>
</feature>
<dbReference type="Proteomes" id="UP000663852">
    <property type="component" value="Unassembled WGS sequence"/>
</dbReference>
<evidence type="ECO:0000313" key="2">
    <source>
        <dbReference type="EMBL" id="CAF0753215.1"/>
    </source>
</evidence>
<organism evidence="2 3">
    <name type="scientific">Adineta ricciae</name>
    <name type="common">Rotifer</name>
    <dbReference type="NCBI Taxonomy" id="249248"/>
    <lineage>
        <taxon>Eukaryota</taxon>
        <taxon>Metazoa</taxon>
        <taxon>Spiralia</taxon>
        <taxon>Gnathifera</taxon>
        <taxon>Rotifera</taxon>
        <taxon>Eurotatoria</taxon>
        <taxon>Bdelloidea</taxon>
        <taxon>Adinetida</taxon>
        <taxon>Adinetidae</taxon>
        <taxon>Adineta</taxon>
    </lineage>
</organism>